<dbReference type="RefSeq" id="WP_136462299.1">
    <property type="nucleotide sequence ID" value="NZ_SRKY01000002.1"/>
</dbReference>
<gene>
    <name evidence="6" type="ORF">E4Z66_07040</name>
</gene>
<evidence type="ECO:0000256" key="3">
    <source>
        <dbReference type="ARBA" id="ARBA00022741"/>
    </source>
</evidence>
<keyword evidence="2" id="KW-0813">Transport</keyword>
<evidence type="ECO:0000256" key="2">
    <source>
        <dbReference type="ARBA" id="ARBA00022448"/>
    </source>
</evidence>
<dbReference type="GO" id="GO:0005524">
    <property type="term" value="F:ATP binding"/>
    <property type="evidence" value="ECO:0007669"/>
    <property type="project" value="UniProtKB-KW"/>
</dbReference>
<dbReference type="InterPro" id="IPR003439">
    <property type="entry name" value="ABC_transporter-like_ATP-bd"/>
</dbReference>
<keyword evidence="3" id="KW-0547">Nucleotide-binding</keyword>
<dbReference type="OrthoDB" id="9802264at2"/>
<feature type="domain" description="ABC transporter" evidence="5">
    <location>
        <begin position="5"/>
        <end position="252"/>
    </location>
</feature>
<keyword evidence="4 6" id="KW-0067">ATP-binding</keyword>
<dbReference type="GO" id="GO:0016887">
    <property type="term" value="F:ATP hydrolysis activity"/>
    <property type="evidence" value="ECO:0007669"/>
    <property type="project" value="InterPro"/>
</dbReference>
<dbReference type="PANTHER" id="PTHR43776">
    <property type="entry name" value="TRANSPORT ATP-BINDING PROTEIN"/>
    <property type="match status" value="1"/>
</dbReference>
<dbReference type="AlphaFoldDB" id="A0A4S4NEY0"/>
<dbReference type="Proteomes" id="UP000306602">
    <property type="component" value="Unassembled WGS sequence"/>
</dbReference>
<dbReference type="InterPro" id="IPR027417">
    <property type="entry name" value="P-loop_NTPase"/>
</dbReference>
<dbReference type="EMBL" id="SRKY01000002">
    <property type="protein sequence ID" value="THH36698.1"/>
    <property type="molecule type" value="Genomic_DNA"/>
</dbReference>
<dbReference type="SUPFAM" id="SSF52540">
    <property type="entry name" value="P-loop containing nucleoside triphosphate hydrolases"/>
    <property type="match status" value="1"/>
</dbReference>
<dbReference type="InterPro" id="IPR003593">
    <property type="entry name" value="AAA+_ATPase"/>
</dbReference>
<dbReference type="CDD" id="cd03257">
    <property type="entry name" value="ABC_NikE_OppD_transporters"/>
    <property type="match status" value="1"/>
</dbReference>
<evidence type="ECO:0000256" key="4">
    <source>
        <dbReference type="ARBA" id="ARBA00022840"/>
    </source>
</evidence>
<comment type="caution">
    <text evidence="6">The sequence shown here is derived from an EMBL/GenBank/DDBJ whole genome shotgun (WGS) entry which is preliminary data.</text>
</comment>
<dbReference type="InterPro" id="IPR050319">
    <property type="entry name" value="ABC_transp_ATP-bind"/>
</dbReference>
<sequence length="270" mass="29486">MSALLDIQNVTRRYPRPRQRLLHRPEPLVALDNASLTLNAGETYGIVGESGSGKTTLARLVMGFEAPDNGRVLLGGEDLHALPEHILRQRRQTFQMVFQDPFGSLDPRRPVGWSVGQPLRATGQQPAPAQIAQTFERVGLSASDAERYPHEFSGGQRQRIAIARAIITKPRLLVADEAVSALDVSVRAQILNLLLDLQDEFGLAMLFVTHDLAVVANLCDHLLVLRNGRTVEQGPAQAILTNPQTDYTTMLLDAARVTPAGHSAPARTTT</sequence>
<protein>
    <submittedName>
        <fullName evidence="6">ABC transporter ATP-binding protein</fullName>
    </submittedName>
</protein>
<dbReference type="InterPro" id="IPR017871">
    <property type="entry name" value="ABC_transporter-like_CS"/>
</dbReference>
<dbReference type="PANTHER" id="PTHR43776:SF7">
    <property type="entry name" value="D,D-DIPEPTIDE TRANSPORT ATP-BINDING PROTEIN DDPF-RELATED"/>
    <property type="match status" value="1"/>
</dbReference>
<evidence type="ECO:0000256" key="1">
    <source>
        <dbReference type="ARBA" id="ARBA00005417"/>
    </source>
</evidence>
<dbReference type="GO" id="GO:0055085">
    <property type="term" value="P:transmembrane transport"/>
    <property type="evidence" value="ECO:0007669"/>
    <property type="project" value="UniProtKB-ARBA"/>
</dbReference>
<dbReference type="PROSITE" id="PS50893">
    <property type="entry name" value="ABC_TRANSPORTER_2"/>
    <property type="match status" value="1"/>
</dbReference>
<evidence type="ECO:0000259" key="5">
    <source>
        <dbReference type="PROSITE" id="PS50893"/>
    </source>
</evidence>
<name>A0A4S4NEY0_9RHOB</name>
<comment type="similarity">
    <text evidence="1">Belongs to the ABC transporter superfamily.</text>
</comment>
<reference evidence="6 7" key="1">
    <citation type="submission" date="2019-04" db="EMBL/GenBank/DDBJ databases">
        <title>Shimia ponticola sp. nov., isolated from seawater.</title>
        <authorList>
            <person name="Kim Y.-O."/>
            <person name="Yoon J.-H."/>
        </authorList>
    </citation>
    <scope>NUCLEOTIDE SEQUENCE [LARGE SCALE GENOMIC DNA]</scope>
    <source>
        <strain evidence="6 7">MYP11</strain>
    </source>
</reference>
<accession>A0A4S4NEY0</accession>
<keyword evidence="7" id="KW-1185">Reference proteome</keyword>
<organism evidence="6 7">
    <name type="scientific">Aliishimia ponticola</name>
    <dbReference type="NCBI Taxonomy" id="2499833"/>
    <lineage>
        <taxon>Bacteria</taxon>
        <taxon>Pseudomonadati</taxon>
        <taxon>Pseudomonadota</taxon>
        <taxon>Alphaproteobacteria</taxon>
        <taxon>Rhodobacterales</taxon>
        <taxon>Paracoccaceae</taxon>
        <taxon>Aliishimia</taxon>
    </lineage>
</organism>
<dbReference type="Pfam" id="PF00005">
    <property type="entry name" value="ABC_tran"/>
    <property type="match status" value="1"/>
</dbReference>
<evidence type="ECO:0000313" key="6">
    <source>
        <dbReference type="EMBL" id="THH36698.1"/>
    </source>
</evidence>
<dbReference type="PROSITE" id="PS00211">
    <property type="entry name" value="ABC_TRANSPORTER_1"/>
    <property type="match status" value="1"/>
</dbReference>
<dbReference type="Gene3D" id="3.40.50.300">
    <property type="entry name" value="P-loop containing nucleotide triphosphate hydrolases"/>
    <property type="match status" value="1"/>
</dbReference>
<evidence type="ECO:0000313" key="7">
    <source>
        <dbReference type="Proteomes" id="UP000306602"/>
    </source>
</evidence>
<dbReference type="SMART" id="SM00382">
    <property type="entry name" value="AAA"/>
    <property type="match status" value="1"/>
</dbReference>
<proteinExistence type="inferred from homology"/>